<name>A0AAI8YSE3_9PEZI</name>
<evidence type="ECO:0000313" key="4">
    <source>
        <dbReference type="Proteomes" id="UP001296104"/>
    </source>
</evidence>
<feature type="chain" id="PRO_5042490444" evidence="2">
    <location>
        <begin position="30"/>
        <end position="596"/>
    </location>
</feature>
<accession>A0AAI8YSE3</accession>
<feature type="region of interest" description="Disordered" evidence="1">
    <location>
        <begin position="402"/>
        <end position="586"/>
    </location>
</feature>
<evidence type="ECO:0000256" key="1">
    <source>
        <dbReference type="SAM" id="MobiDB-lite"/>
    </source>
</evidence>
<keyword evidence="2" id="KW-0732">Signal</keyword>
<feature type="compositionally biased region" description="Gly residues" evidence="1">
    <location>
        <begin position="476"/>
        <end position="487"/>
    </location>
</feature>
<evidence type="ECO:0000313" key="3">
    <source>
        <dbReference type="EMBL" id="CAK3817613.1"/>
    </source>
</evidence>
<protein>
    <submittedName>
        <fullName evidence="3">Uncharacterized protein</fullName>
    </submittedName>
</protein>
<dbReference type="Proteomes" id="UP001296104">
    <property type="component" value="Unassembled WGS sequence"/>
</dbReference>
<keyword evidence="4" id="KW-1185">Reference proteome</keyword>
<feature type="signal peptide" evidence="2">
    <location>
        <begin position="1"/>
        <end position="29"/>
    </location>
</feature>
<reference evidence="3" key="1">
    <citation type="submission" date="2023-11" db="EMBL/GenBank/DDBJ databases">
        <authorList>
            <person name="Alioto T."/>
            <person name="Alioto T."/>
            <person name="Gomez Garrido J."/>
        </authorList>
    </citation>
    <scope>NUCLEOTIDE SEQUENCE</scope>
</reference>
<feature type="compositionally biased region" description="Polar residues" evidence="1">
    <location>
        <begin position="460"/>
        <end position="475"/>
    </location>
</feature>
<proteinExistence type="predicted"/>
<feature type="compositionally biased region" description="Low complexity" evidence="1">
    <location>
        <begin position="521"/>
        <end position="555"/>
    </location>
</feature>
<evidence type="ECO:0000256" key="2">
    <source>
        <dbReference type="SAM" id="SignalP"/>
    </source>
</evidence>
<organism evidence="3 4">
    <name type="scientific">Lecanosticta acicola</name>
    <dbReference type="NCBI Taxonomy" id="111012"/>
    <lineage>
        <taxon>Eukaryota</taxon>
        <taxon>Fungi</taxon>
        <taxon>Dikarya</taxon>
        <taxon>Ascomycota</taxon>
        <taxon>Pezizomycotina</taxon>
        <taxon>Dothideomycetes</taxon>
        <taxon>Dothideomycetidae</taxon>
        <taxon>Mycosphaerellales</taxon>
        <taxon>Mycosphaerellaceae</taxon>
        <taxon>Lecanosticta</taxon>
    </lineage>
</organism>
<comment type="caution">
    <text evidence="3">The sequence shown here is derived from an EMBL/GenBank/DDBJ whole genome shotgun (WGS) entry which is preliminary data.</text>
</comment>
<dbReference type="EMBL" id="CAVMBE010000004">
    <property type="protein sequence ID" value="CAK3817613.1"/>
    <property type="molecule type" value="Genomic_DNA"/>
</dbReference>
<sequence length="596" mass="61659">MSPRPGSLWFSPVLVLLTALALCTSPSFAHHPRGFSDYIRAGLGSAHNANSTVRFKNATGPDGNATHNLAACATSWASYSAQLSSHISNVTTTLTQYEAVSTTLVYGTGDVYTTKAGIPIASGSFTPTRSLPTVYNLTLEPCPEYYYQPSTTCNVISQHNAPDDCHIYGNSVRLFYFPTQTFNASIASPAPTAPPLVYSFAPGTTFTSPSVYLSFDYLSGQRLIQSNGNSYCTTCNQQGCQQMAVDGGLGIKKEGTTIPGQLITLAPGEVKSVVMDYSPSNASSTIDILAHGLPAYSSAMQAFFESSLAGQVAYKSLAFEDYRHPPPEAYYLQPTPASGCNFTTPDPQCSTVFEGQYRALISLPSEVTGLQGPWKSCTPVIYGVYDPPIALTEASFAAGITMPPGSAHSDNPNAPSPEQPAAAPSLPPGITVPKTAPGPVQTQGPTYIPPAESAVLPSAGNPSNPDSQASSNSDGSGLGVQGNGSPGESGQALHPPTPGPMQTPGPTDIPSAGSAALPSDGNPSNPDSHGSSNSDGSGSDVQGDGASGQSGQAPQLAYDTLGPKSWPPYAPYSTPAKKSGPMGGVPIWMGHLFTPS</sequence>
<dbReference type="AlphaFoldDB" id="A0AAI8YSE3"/>
<gene>
    <name evidence="3" type="ORF">LECACI_7A001127</name>
</gene>